<comment type="cofactor">
    <cofactor evidence="8">
        <name>Mg(2+)</name>
        <dbReference type="ChEBI" id="CHEBI:18420"/>
    </cofactor>
</comment>
<dbReference type="GO" id="GO:0061603">
    <property type="term" value="F:molybdenum cofactor guanylyltransferase activity"/>
    <property type="evidence" value="ECO:0007669"/>
    <property type="project" value="UniProtKB-EC"/>
</dbReference>
<comment type="catalytic activity">
    <reaction evidence="8">
        <text>Mo-molybdopterin + GTP + H(+) = Mo-molybdopterin guanine dinucleotide + diphosphate</text>
        <dbReference type="Rhea" id="RHEA:34243"/>
        <dbReference type="ChEBI" id="CHEBI:15378"/>
        <dbReference type="ChEBI" id="CHEBI:33019"/>
        <dbReference type="ChEBI" id="CHEBI:37565"/>
        <dbReference type="ChEBI" id="CHEBI:71302"/>
        <dbReference type="ChEBI" id="CHEBI:71310"/>
        <dbReference type="EC" id="2.7.7.77"/>
    </reaction>
</comment>
<dbReference type="PANTHER" id="PTHR19136:SF81">
    <property type="entry name" value="MOLYBDENUM COFACTOR GUANYLYLTRANSFERASE"/>
    <property type="match status" value="1"/>
</dbReference>
<evidence type="ECO:0000256" key="3">
    <source>
        <dbReference type="ARBA" id="ARBA00022723"/>
    </source>
</evidence>
<evidence type="ECO:0000256" key="8">
    <source>
        <dbReference type="HAMAP-Rule" id="MF_00316"/>
    </source>
</evidence>
<evidence type="ECO:0000256" key="7">
    <source>
        <dbReference type="ARBA" id="ARBA00023150"/>
    </source>
</evidence>
<feature type="compositionally biased region" description="Pro residues" evidence="9">
    <location>
        <begin position="102"/>
        <end position="112"/>
    </location>
</feature>
<accession>A0A951Q3T8</accession>
<feature type="binding site" evidence="8">
    <location>
        <position position="141"/>
    </location>
    <ligand>
        <name>GTP</name>
        <dbReference type="ChEBI" id="CHEBI:37565"/>
    </ligand>
</feature>
<keyword evidence="6 8" id="KW-0342">GTP-binding</keyword>
<dbReference type="EMBL" id="JAHHHN010000019">
    <property type="protein sequence ID" value="MBW4564231.1"/>
    <property type="molecule type" value="Genomic_DNA"/>
</dbReference>
<name>A0A951Q3T8_9NOST</name>
<proteinExistence type="inferred from homology"/>
<dbReference type="SUPFAM" id="SSF53448">
    <property type="entry name" value="Nucleotide-diphospho-sugar transferases"/>
    <property type="match status" value="1"/>
</dbReference>
<protein>
    <recommendedName>
        <fullName evidence="8">Probable molybdenum cofactor guanylyltransferase</fullName>
        <shortName evidence="8">MoCo guanylyltransferase</shortName>
        <ecNumber evidence="8">2.7.7.77</ecNumber>
    </recommendedName>
    <alternativeName>
        <fullName evidence="8">GTP:molybdopterin guanylyltransferase</fullName>
    </alternativeName>
    <alternativeName>
        <fullName evidence="8">Mo-MPT guanylyltransferase</fullName>
    </alternativeName>
    <alternativeName>
        <fullName evidence="8">Molybdopterin guanylyltransferase</fullName>
    </alternativeName>
    <alternativeName>
        <fullName evidence="8">Molybdopterin-guanine dinucleotide synthase</fullName>
        <shortName evidence="8">MGD synthase</shortName>
    </alternativeName>
</protein>
<keyword evidence="11" id="KW-0548">Nucleotidyltransferase</keyword>
<comment type="caution">
    <text evidence="11">The sequence shown here is derived from an EMBL/GenBank/DDBJ whole genome shotgun (WGS) entry which is preliminary data.</text>
</comment>
<dbReference type="GO" id="GO:0046872">
    <property type="term" value="F:metal ion binding"/>
    <property type="evidence" value="ECO:0007669"/>
    <property type="project" value="UniProtKB-KW"/>
</dbReference>
<dbReference type="InterPro" id="IPR013482">
    <property type="entry name" value="Molybde_CF_guanTrfase"/>
</dbReference>
<keyword evidence="5 8" id="KW-0460">Magnesium</keyword>
<keyword evidence="4 8" id="KW-0547">Nucleotide-binding</keyword>
<evidence type="ECO:0000256" key="2">
    <source>
        <dbReference type="ARBA" id="ARBA00022679"/>
    </source>
</evidence>
<reference evidence="11" key="2">
    <citation type="journal article" date="2022" name="Microbiol. Resour. Announc.">
        <title>Metagenome Sequencing to Explore Phylogenomics of Terrestrial Cyanobacteria.</title>
        <authorList>
            <person name="Ward R.D."/>
            <person name="Stajich J.E."/>
            <person name="Johansen J.R."/>
            <person name="Huntemann M."/>
            <person name="Clum A."/>
            <person name="Foster B."/>
            <person name="Foster B."/>
            <person name="Roux S."/>
            <person name="Palaniappan K."/>
            <person name="Varghese N."/>
            <person name="Mukherjee S."/>
            <person name="Reddy T.B.K."/>
            <person name="Daum C."/>
            <person name="Copeland A."/>
            <person name="Chen I.A."/>
            <person name="Ivanova N.N."/>
            <person name="Kyrpides N.C."/>
            <person name="Shapiro N."/>
            <person name="Eloe-Fadrosh E.A."/>
            <person name="Pietrasiak N."/>
        </authorList>
    </citation>
    <scope>NUCLEOTIDE SEQUENCE</scope>
    <source>
        <strain evidence="11">JT2-VF2</strain>
    </source>
</reference>
<evidence type="ECO:0000259" key="10">
    <source>
        <dbReference type="Pfam" id="PF12804"/>
    </source>
</evidence>
<keyword evidence="7 8" id="KW-0501">Molybdenum cofactor biosynthesis</keyword>
<keyword evidence="2 8" id="KW-0808">Transferase</keyword>
<comment type="domain">
    <text evidence="8">The N-terminal domain determines nucleotide recognition and specific binding, while the C-terminal domain determines the specific binding to the target protein.</text>
</comment>
<dbReference type="InterPro" id="IPR029044">
    <property type="entry name" value="Nucleotide-diphossugar_trans"/>
</dbReference>
<sequence length="235" mass="25781">MTTDFRNKLTAIVLAGGKSSRMGQDKALIPIQGIPLLHFVCGVAKACTNTVYVVTPWPERYQNLGLPGCQFIREIPLASVSGKLQSLENSENSLISSAFPASPTPPSSPPSSAPNTQGPLVGFAQGLAQVQTKWVLLLACDLPKLRVEVLQEWIVRLDSVGDEAIAALAHHAKGWEPLCGFYRRDCLPQLLEFINQGGRSFQEWLNQHSVQVLDLPEPEMFFNCNTPEDLALNEM</sequence>
<evidence type="ECO:0000256" key="1">
    <source>
        <dbReference type="ARBA" id="ARBA00022490"/>
    </source>
</evidence>
<organism evidence="11 12">
    <name type="scientific">Mojavia pulchra JT2-VF2</name>
    <dbReference type="NCBI Taxonomy" id="287848"/>
    <lineage>
        <taxon>Bacteria</taxon>
        <taxon>Bacillati</taxon>
        <taxon>Cyanobacteriota</taxon>
        <taxon>Cyanophyceae</taxon>
        <taxon>Nostocales</taxon>
        <taxon>Nostocaceae</taxon>
    </lineage>
</organism>
<dbReference type="PANTHER" id="PTHR19136">
    <property type="entry name" value="MOLYBDENUM COFACTOR GUANYLYLTRANSFERASE"/>
    <property type="match status" value="1"/>
</dbReference>
<reference evidence="11" key="1">
    <citation type="submission" date="2021-05" db="EMBL/GenBank/DDBJ databases">
        <authorList>
            <person name="Pietrasiak N."/>
            <person name="Ward R."/>
            <person name="Stajich J.E."/>
            <person name="Kurbessoian T."/>
        </authorList>
    </citation>
    <scope>NUCLEOTIDE SEQUENCE</scope>
    <source>
        <strain evidence="11">JT2-VF2</strain>
    </source>
</reference>
<evidence type="ECO:0000313" key="12">
    <source>
        <dbReference type="Proteomes" id="UP000715781"/>
    </source>
</evidence>
<dbReference type="AlphaFoldDB" id="A0A951Q3T8"/>
<gene>
    <name evidence="8" type="primary">mobA</name>
    <name evidence="11" type="ORF">KME32_24430</name>
</gene>
<evidence type="ECO:0000256" key="5">
    <source>
        <dbReference type="ARBA" id="ARBA00022842"/>
    </source>
</evidence>
<dbReference type="EC" id="2.7.7.77" evidence="8"/>
<dbReference type="InterPro" id="IPR025877">
    <property type="entry name" value="MobA-like_NTP_Trfase"/>
</dbReference>
<dbReference type="Gene3D" id="3.90.550.10">
    <property type="entry name" value="Spore Coat Polysaccharide Biosynthesis Protein SpsA, Chain A"/>
    <property type="match status" value="1"/>
</dbReference>
<comment type="similarity">
    <text evidence="8">Belongs to the MobA family.</text>
</comment>
<feature type="domain" description="MobA-like NTP transferase" evidence="10">
    <location>
        <begin position="114"/>
        <end position="205"/>
    </location>
</feature>
<comment type="function">
    <text evidence="8">Transfers a GMP moiety from GTP to Mo-molybdopterin (Mo-MPT) cofactor (Moco or molybdenum cofactor) to form Mo-molybdopterin guanine dinucleotide (Mo-MGD) cofactor.</text>
</comment>
<comment type="caution">
    <text evidence="8">Lacks conserved residue(s) required for the propagation of feature annotation.</text>
</comment>
<feature type="binding site" evidence="8">
    <location>
        <position position="26"/>
    </location>
    <ligand>
        <name>GTP</name>
        <dbReference type="ChEBI" id="CHEBI:37565"/>
    </ligand>
</feature>
<dbReference type="GO" id="GO:0005525">
    <property type="term" value="F:GTP binding"/>
    <property type="evidence" value="ECO:0007669"/>
    <property type="project" value="UniProtKB-UniRule"/>
</dbReference>
<dbReference type="GO" id="GO:0006777">
    <property type="term" value="P:Mo-molybdopterin cofactor biosynthetic process"/>
    <property type="evidence" value="ECO:0007669"/>
    <property type="project" value="UniProtKB-KW"/>
</dbReference>
<evidence type="ECO:0000256" key="4">
    <source>
        <dbReference type="ARBA" id="ARBA00022741"/>
    </source>
</evidence>
<evidence type="ECO:0000313" key="11">
    <source>
        <dbReference type="EMBL" id="MBW4564231.1"/>
    </source>
</evidence>
<evidence type="ECO:0000256" key="6">
    <source>
        <dbReference type="ARBA" id="ARBA00023134"/>
    </source>
</evidence>
<dbReference type="Proteomes" id="UP000715781">
    <property type="component" value="Unassembled WGS sequence"/>
</dbReference>
<keyword evidence="3 8" id="KW-0479">Metal-binding</keyword>
<comment type="subcellular location">
    <subcellularLocation>
        <location evidence="8">Cytoplasm</location>
    </subcellularLocation>
</comment>
<feature type="domain" description="MobA-like NTP transferase" evidence="10">
    <location>
        <begin position="11"/>
        <end position="93"/>
    </location>
</feature>
<feature type="binding site" evidence="8">
    <location>
        <position position="141"/>
    </location>
    <ligand>
        <name>Mg(2+)</name>
        <dbReference type="ChEBI" id="CHEBI:18420"/>
    </ligand>
</feature>
<feature type="region of interest" description="Disordered" evidence="9">
    <location>
        <begin position="95"/>
        <end position="116"/>
    </location>
</feature>
<keyword evidence="1 8" id="KW-0963">Cytoplasm</keyword>
<dbReference type="HAMAP" id="MF_00316">
    <property type="entry name" value="MobA"/>
    <property type="match status" value="1"/>
</dbReference>
<evidence type="ECO:0000256" key="9">
    <source>
        <dbReference type="SAM" id="MobiDB-lite"/>
    </source>
</evidence>
<dbReference type="Pfam" id="PF12804">
    <property type="entry name" value="NTP_transf_3"/>
    <property type="match status" value="2"/>
</dbReference>
<feature type="binding site" evidence="8">
    <location>
        <begin position="14"/>
        <end position="16"/>
    </location>
    <ligand>
        <name>GTP</name>
        <dbReference type="ChEBI" id="CHEBI:37565"/>
    </ligand>
</feature>
<dbReference type="CDD" id="cd02503">
    <property type="entry name" value="MobA"/>
    <property type="match status" value="1"/>
</dbReference>
<dbReference type="GO" id="GO:0005737">
    <property type="term" value="C:cytoplasm"/>
    <property type="evidence" value="ECO:0007669"/>
    <property type="project" value="UniProtKB-SubCell"/>
</dbReference>
<dbReference type="NCBIfam" id="NF002741">
    <property type="entry name" value="PRK02726.1"/>
    <property type="match status" value="1"/>
</dbReference>